<dbReference type="AlphaFoldDB" id="A0A5J4VJJ5"/>
<gene>
    <name evidence="1" type="ORF">EZS28_021810</name>
</gene>
<evidence type="ECO:0000313" key="2">
    <source>
        <dbReference type="Proteomes" id="UP000324800"/>
    </source>
</evidence>
<sequence length="247" mass="27586">MVTQNNALLLLKTDKTELIDAYSKTEDDELLALKLNISDQIDAYTKQEDDALLLLKADKTQLIDAYNKTEADALLDDKLYIITANKTFNNSCRFVSFIDGMSSITGSSFIKSGSDKDAALLCAGVTKPTSELGSGSVDDSNFVKKTGYATQTIEGNLIRSGSEDSFVNIQPFRYIISEAANHFVQVELLLTQYIEGKLIRPESSDSFDNLQPRQQATKYGIKGSFNKKERQKSIIIFWIFTKGWRLC</sequence>
<evidence type="ECO:0000313" key="1">
    <source>
        <dbReference type="EMBL" id="KAA6382665.1"/>
    </source>
</evidence>
<comment type="caution">
    <text evidence="1">The sequence shown here is derived from an EMBL/GenBank/DDBJ whole genome shotgun (WGS) entry which is preliminary data.</text>
</comment>
<name>A0A5J4VJJ5_9EUKA</name>
<dbReference type="EMBL" id="SNRW01006654">
    <property type="protein sequence ID" value="KAA6382665.1"/>
    <property type="molecule type" value="Genomic_DNA"/>
</dbReference>
<organism evidence="1 2">
    <name type="scientific">Streblomastix strix</name>
    <dbReference type="NCBI Taxonomy" id="222440"/>
    <lineage>
        <taxon>Eukaryota</taxon>
        <taxon>Metamonada</taxon>
        <taxon>Preaxostyla</taxon>
        <taxon>Oxymonadida</taxon>
        <taxon>Streblomastigidae</taxon>
        <taxon>Streblomastix</taxon>
    </lineage>
</organism>
<dbReference type="Proteomes" id="UP000324800">
    <property type="component" value="Unassembled WGS sequence"/>
</dbReference>
<reference evidence="1 2" key="1">
    <citation type="submission" date="2019-03" db="EMBL/GenBank/DDBJ databases">
        <title>Single cell metagenomics reveals metabolic interactions within the superorganism composed of flagellate Streblomastix strix and complex community of Bacteroidetes bacteria on its surface.</title>
        <authorList>
            <person name="Treitli S.C."/>
            <person name="Kolisko M."/>
            <person name="Husnik F."/>
            <person name="Keeling P."/>
            <person name="Hampl V."/>
        </authorList>
    </citation>
    <scope>NUCLEOTIDE SEQUENCE [LARGE SCALE GENOMIC DNA]</scope>
    <source>
        <strain evidence="1">ST1C</strain>
    </source>
</reference>
<proteinExistence type="predicted"/>
<protein>
    <submittedName>
        <fullName evidence="1">Uncharacterized protein</fullName>
    </submittedName>
</protein>
<accession>A0A5J4VJJ5</accession>